<organism evidence="7 8">
    <name type="scientific">Hesseltinella vesiculosa</name>
    <dbReference type="NCBI Taxonomy" id="101127"/>
    <lineage>
        <taxon>Eukaryota</taxon>
        <taxon>Fungi</taxon>
        <taxon>Fungi incertae sedis</taxon>
        <taxon>Mucoromycota</taxon>
        <taxon>Mucoromycotina</taxon>
        <taxon>Mucoromycetes</taxon>
        <taxon>Mucorales</taxon>
        <taxon>Cunninghamellaceae</taxon>
        <taxon>Hesseltinella</taxon>
    </lineage>
</organism>
<dbReference type="InterPro" id="IPR011701">
    <property type="entry name" value="MFS"/>
</dbReference>
<evidence type="ECO:0000256" key="3">
    <source>
        <dbReference type="ARBA" id="ARBA00022692"/>
    </source>
</evidence>
<keyword evidence="3 6" id="KW-0812">Transmembrane</keyword>
<feature type="transmembrane region" description="Helical" evidence="6">
    <location>
        <begin position="367"/>
        <end position="387"/>
    </location>
</feature>
<gene>
    <name evidence="7" type="ORF">DM01DRAFT_1304482</name>
</gene>
<evidence type="ECO:0000256" key="6">
    <source>
        <dbReference type="SAM" id="Phobius"/>
    </source>
</evidence>
<feature type="transmembrane region" description="Helical" evidence="6">
    <location>
        <begin position="109"/>
        <end position="130"/>
    </location>
</feature>
<sequence>MDRTNLSNAISDNMAQDLGFGSDGISKGVMVYSVVFTLTTIPSNIIVNKAIRPHLYIPILMTAWALDLGSFLTARIGIAFFESGFIPACLVYLNAWYKTNELATRLACFWGVQAFASALSGVLASYIFRVSAAIGLQGWRQLFLVDGIFTLIIAVIALVYLPAQPASTKTSWLSQKEKKIAVLRVLRDDAMKKDQYKALTRTDVQDTVTDGNLYIHLLITFLGQMPAIPIHLYLPTIIKTYGFSTSQANLLAAPASMIGLVFSVWIASHADRHGQVALHGLFGTLWGLSGFMLLLLLPSASGRWLLYFATIFTASAPSWHGMQVAWMSSNLGPFGKRTLALAAVIGASNINSAPAAYIYQQEDEPRYHHGNVLCVGLHLTTAFLWLLQRTRYKRMNRQRQALWNRMTAQEQLVYLDTTADRGNHRLDHRYRL</sequence>
<dbReference type="GO" id="GO:0016020">
    <property type="term" value="C:membrane"/>
    <property type="evidence" value="ECO:0007669"/>
    <property type="project" value="UniProtKB-SubCell"/>
</dbReference>
<feature type="transmembrane region" description="Helical" evidence="6">
    <location>
        <begin position="213"/>
        <end position="238"/>
    </location>
</feature>
<keyword evidence="2" id="KW-0813">Transport</keyword>
<accession>A0A1X2GIU7</accession>
<protein>
    <submittedName>
        <fullName evidence="7">MFS general substrate transporter</fullName>
    </submittedName>
</protein>
<keyword evidence="8" id="KW-1185">Reference proteome</keyword>
<reference evidence="7 8" key="1">
    <citation type="submission" date="2016-07" db="EMBL/GenBank/DDBJ databases">
        <title>Pervasive Adenine N6-methylation of Active Genes in Fungi.</title>
        <authorList>
            <consortium name="DOE Joint Genome Institute"/>
            <person name="Mondo S.J."/>
            <person name="Dannebaum R.O."/>
            <person name="Kuo R.C."/>
            <person name="Labutti K."/>
            <person name="Haridas S."/>
            <person name="Kuo A."/>
            <person name="Salamov A."/>
            <person name="Ahrendt S.R."/>
            <person name="Lipzen A."/>
            <person name="Sullivan W."/>
            <person name="Andreopoulos W.B."/>
            <person name="Clum A."/>
            <person name="Lindquist E."/>
            <person name="Daum C."/>
            <person name="Ramamoorthy G.K."/>
            <person name="Gryganskyi A."/>
            <person name="Culley D."/>
            <person name="Magnuson J.K."/>
            <person name="James T.Y."/>
            <person name="O'Malley M.A."/>
            <person name="Stajich J.E."/>
            <person name="Spatafora J.W."/>
            <person name="Visel A."/>
            <person name="Grigoriev I.V."/>
        </authorList>
    </citation>
    <scope>NUCLEOTIDE SEQUENCE [LARGE SCALE GENOMIC DNA]</scope>
    <source>
        <strain evidence="7 8">NRRL 3301</strain>
    </source>
</reference>
<dbReference type="Proteomes" id="UP000242146">
    <property type="component" value="Unassembled WGS sequence"/>
</dbReference>
<dbReference type="PANTHER" id="PTHR43791">
    <property type="entry name" value="PERMEASE-RELATED"/>
    <property type="match status" value="1"/>
</dbReference>
<evidence type="ECO:0000313" key="7">
    <source>
        <dbReference type="EMBL" id="ORX54922.1"/>
    </source>
</evidence>
<feature type="transmembrane region" description="Helical" evidence="6">
    <location>
        <begin position="304"/>
        <end position="322"/>
    </location>
</feature>
<proteinExistence type="predicted"/>
<keyword evidence="5 6" id="KW-0472">Membrane</keyword>
<dbReference type="Gene3D" id="1.20.1250.20">
    <property type="entry name" value="MFS general substrate transporter like domains"/>
    <property type="match status" value="2"/>
</dbReference>
<evidence type="ECO:0000313" key="8">
    <source>
        <dbReference type="Proteomes" id="UP000242146"/>
    </source>
</evidence>
<feature type="transmembrane region" description="Helical" evidence="6">
    <location>
        <begin position="142"/>
        <end position="163"/>
    </location>
</feature>
<dbReference type="PANTHER" id="PTHR43791:SF86">
    <property type="entry name" value="MAJOR FACILITATOR SUPERFAMILY (MFS) PROFILE DOMAIN-CONTAINING PROTEIN"/>
    <property type="match status" value="1"/>
</dbReference>
<evidence type="ECO:0000256" key="2">
    <source>
        <dbReference type="ARBA" id="ARBA00022448"/>
    </source>
</evidence>
<evidence type="ECO:0000256" key="5">
    <source>
        <dbReference type="ARBA" id="ARBA00023136"/>
    </source>
</evidence>
<evidence type="ECO:0000256" key="1">
    <source>
        <dbReference type="ARBA" id="ARBA00004141"/>
    </source>
</evidence>
<dbReference type="SUPFAM" id="SSF103473">
    <property type="entry name" value="MFS general substrate transporter"/>
    <property type="match status" value="1"/>
</dbReference>
<feature type="transmembrane region" description="Helical" evidence="6">
    <location>
        <begin position="276"/>
        <end position="297"/>
    </location>
</feature>
<dbReference type="OrthoDB" id="1935484at2759"/>
<dbReference type="STRING" id="101127.A0A1X2GIU7"/>
<dbReference type="Pfam" id="PF07690">
    <property type="entry name" value="MFS_1"/>
    <property type="match status" value="1"/>
</dbReference>
<evidence type="ECO:0000256" key="4">
    <source>
        <dbReference type="ARBA" id="ARBA00022989"/>
    </source>
</evidence>
<name>A0A1X2GIU7_9FUNG</name>
<feature type="transmembrane region" description="Helical" evidence="6">
    <location>
        <begin position="250"/>
        <end position="270"/>
    </location>
</feature>
<feature type="transmembrane region" description="Helical" evidence="6">
    <location>
        <begin position="29"/>
        <end position="51"/>
    </location>
</feature>
<dbReference type="InterPro" id="IPR036259">
    <property type="entry name" value="MFS_trans_sf"/>
</dbReference>
<comment type="caution">
    <text evidence="7">The sequence shown here is derived from an EMBL/GenBank/DDBJ whole genome shotgun (WGS) entry which is preliminary data.</text>
</comment>
<dbReference type="GO" id="GO:0022857">
    <property type="term" value="F:transmembrane transporter activity"/>
    <property type="evidence" value="ECO:0007669"/>
    <property type="project" value="InterPro"/>
</dbReference>
<dbReference type="EMBL" id="MCGT01000012">
    <property type="protein sequence ID" value="ORX54922.1"/>
    <property type="molecule type" value="Genomic_DNA"/>
</dbReference>
<comment type="subcellular location">
    <subcellularLocation>
        <location evidence="1">Membrane</location>
        <topology evidence="1">Multi-pass membrane protein</topology>
    </subcellularLocation>
</comment>
<feature type="non-terminal residue" evidence="7">
    <location>
        <position position="432"/>
    </location>
</feature>
<dbReference type="AlphaFoldDB" id="A0A1X2GIU7"/>
<keyword evidence="4 6" id="KW-1133">Transmembrane helix</keyword>